<dbReference type="SUPFAM" id="SSF52540">
    <property type="entry name" value="P-loop containing nucleoside triphosphate hydrolases"/>
    <property type="match status" value="1"/>
</dbReference>
<dbReference type="Pfam" id="PF13614">
    <property type="entry name" value="AAA_31"/>
    <property type="match status" value="1"/>
</dbReference>
<accession>A0A0C4WUN8</accession>
<feature type="domain" description="AAA" evidence="1">
    <location>
        <begin position="3"/>
        <end position="181"/>
    </location>
</feature>
<reference evidence="2 3" key="1">
    <citation type="journal article" date="2015" name="PLoS ONE">
        <title>Azotobacter Genomes: The Genome of Azotobacter chroococcum NCIMB 8003 (ATCC 4412).</title>
        <authorList>
            <person name="Robson R.L."/>
            <person name="Jones R."/>
            <person name="Robson R.M."/>
            <person name="Schwartz A."/>
            <person name="Richardson T.H."/>
        </authorList>
    </citation>
    <scope>NUCLEOTIDE SEQUENCE [LARGE SCALE GENOMIC DNA]</scope>
    <source>
        <strain evidence="2 3">NCIMB 8003</strain>
        <plasmid evidence="3">Plasmid pAcX50e</plasmid>
    </source>
</reference>
<name>A0A0C4WUN8_9GAMM</name>
<keyword evidence="2" id="KW-0614">Plasmid</keyword>
<dbReference type="RefSeq" id="WP_082045628.1">
    <property type="nucleotide sequence ID" value="NZ_CP010420.1"/>
</dbReference>
<evidence type="ECO:0000259" key="1">
    <source>
        <dbReference type="Pfam" id="PF13614"/>
    </source>
</evidence>
<evidence type="ECO:0000313" key="2">
    <source>
        <dbReference type="EMBL" id="AJE23625.1"/>
    </source>
</evidence>
<dbReference type="CDD" id="cd02042">
    <property type="entry name" value="ParAB_family"/>
    <property type="match status" value="1"/>
</dbReference>
<dbReference type="PANTHER" id="PTHR13696:SF99">
    <property type="entry name" value="COBYRINIC ACID AC-DIAMIDE SYNTHASE"/>
    <property type="match status" value="1"/>
</dbReference>
<dbReference type="AlphaFoldDB" id="A0A0C4WUN8"/>
<dbReference type="InterPro" id="IPR027417">
    <property type="entry name" value="P-loop_NTPase"/>
</dbReference>
<dbReference type="InterPro" id="IPR050678">
    <property type="entry name" value="DNA_Partitioning_ATPase"/>
</dbReference>
<protein>
    <submittedName>
        <fullName evidence="2">ParA chromosome partitioning protein</fullName>
    </submittedName>
</protein>
<gene>
    <name evidence="2" type="primary">parA</name>
    <name evidence="2" type="ORF">Achr_e320</name>
</gene>
<evidence type="ECO:0000313" key="3">
    <source>
        <dbReference type="Proteomes" id="UP000068210"/>
    </source>
</evidence>
<organism evidence="2 3">
    <name type="scientific">Azotobacter chroococcum NCIMB 8003</name>
    <dbReference type="NCBI Taxonomy" id="1328314"/>
    <lineage>
        <taxon>Bacteria</taxon>
        <taxon>Pseudomonadati</taxon>
        <taxon>Pseudomonadota</taxon>
        <taxon>Gammaproteobacteria</taxon>
        <taxon>Pseudomonadales</taxon>
        <taxon>Pseudomonadaceae</taxon>
        <taxon>Azotobacter</taxon>
    </lineage>
</organism>
<keyword evidence="3" id="KW-1185">Reference proteome</keyword>
<dbReference type="HOGENOM" id="CLU_037612_1_4_6"/>
<dbReference type="InterPro" id="IPR025669">
    <property type="entry name" value="AAA_dom"/>
</dbReference>
<dbReference type="PANTHER" id="PTHR13696">
    <property type="entry name" value="P-LOOP CONTAINING NUCLEOSIDE TRIPHOSPHATE HYDROLASE"/>
    <property type="match status" value="1"/>
</dbReference>
<dbReference type="Proteomes" id="UP000068210">
    <property type="component" value="Plasmid pAcX50e"/>
</dbReference>
<dbReference type="KEGG" id="acx:Achr_e320"/>
<dbReference type="Gene3D" id="3.40.50.300">
    <property type="entry name" value="P-loop containing nucleotide triphosphate hydrolases"/>
    <property type="match status" value="1"/>
</dbReference>
<geneLocation type="plasmid" evidence="2 3">
    <name>pAcX50e</name>
</geneLocation>
<proteinExistence type="predicted"/>
<dbReference type="EMBL" id="CP010420">
    <property type="protein sequence ID" value="AJE23625.1"/>
    <property type="molecule type" value="Genomic_DNA"/>
</dbReference>
<sequence>MAKRICFANQKGGVGKTTSVLNMAFHLAERGDRVLVIDCDGQGNATSRLAREVDGTEVPLSGTKTADLYSQDLQSIEVMHCPRGIDLIHTPKNDTDLFEKEAAELSQSLIPAQNCRELFEQYDYVLIDCPPSLGRNLISSLVMGTHVICPVQVSGFSVDGIEGLLNTIISVQQAYNQNLEISGILINKIDRDSKRHQLSLQLLIAELGDLILENKIMHRAPIDTAVDLGVPISSLGYAHVAAKEMEAAMNEILERVG</sequence>
<dbReference type="PIRSF" id="PIRSF009320">
    <property type="entry name" value="Nuc_binding_HP_1000"/>
    <property type="match status" value="1"/>
</dbReference>